<evidence type="ECO:0000256" key="3">
    <source>
        <dbReference type="ARBA" id="ARBA00023274"/>
    </source>
</evidence>
<gene>
    <name evidence="8" type="ORF">DAPPUDRAFT_69961</name>
</gene>
<evidence type="ECO:0000256" key="5">
    <source>
        <dbReference type="ARBA" id="ARBA00035324"/>
    </source>
</evidence>
<dbReference type="InterPro" id="IPR057260">
    <property type="entry name" value="Ribosomal_L19e_C"/>
</dbReference>
<dbReference type="InterPro" id="IPR035970">
    <property type="entry name" value="60S_ribosomal_eL19_sf"/>
</dbReference>
<dbReference type="OrthoDB" id="5407653at2759"/>
<sequence>MVSLKSQKRLASEVLKCGRKRVWMDPNEVEQIGQANSRVFVRKLIKDGLIMKRKQKVHSRARARLHLEAKRKGNHTGAGKRRGTRESRMPTKILWVRRQRVLRRLLRKYREAKKIDRTLYHKFYLASKGNQFKNRTVLIEAIFKEKTKKVETQKLEAQQDARRQKNLELRKKRAEKQQRS</sequence>
<dbReference type="GO" id="GO:0003723">
    <property type="term" value="F:RNA binding"/>
    <property type="evidence" value="ECO:0000318"/>
    <property type="project" value="GO_Central"/>
</dbReference>
<feature type="compositionally biased region" description="Basic residues" evidence="6">
    <location>
        <begin position="72"/>
        <end position="83"/>
    </location>
</feature>
<dbReference type="InParanoid" id="E9I3Y9"/>
<dbReference type="KEGG" id="dpx:DAPPUDRAFT_69961"/>
<dbReference type="Proteomes" id="UP000000305">
    <property type="component" value="Unassembled WGS sequence"/>
</dbReference>
<dbReference type="GO" id="GO:0003735">
    <property type="term" value="F:structural constituent of ribosome"/>
    <property type="evidence" value="ECO:0000318"/>
    <property type="project" value="GO_Central"/>
</dbReference>
<dbReference type="EMBL" id="GL734815">
    <property type="protein sequence ID" value="EFX61290.1"/>
    <property type="molecule type" value="Genomic_DNA"/>
</dbReference>
<evidence type="ECO:0000313" key="9">
    <source>
        <dbReference type="Proteomes" id="UP000000305"/>
    </source>
</evidence>
<evidence type="ECO:0000313" key="8">
    <source>
        <dbReference type="EMBL" id="EFX61290.1"/>
    </source>
</evidence>
<dbReference type="PANTHER" id="PTHR10722">
    <property type="entry name" value="60S RIBOSOMAL PROTEIN L19"/>
    <property type="match status" value="1"/>
</dbReference>
<dbReference type="Pfam" id="PF25476">
    <property type="entry name" value="Ribosomal_L19e_C"/>
    <property type="match status" value="1"/>
</dbReference>
<dbReference type="FunFam" id="1.10.1650.10:FF:000001">
    <property type="entry name" value="Ribosomal protein L19"/>
    <property type="match status" value="1"/>
</dbReference>
<dbReference type="Pfam" id="PF01280">
    <property type="entry name" value="Ribosomal_L19e"/>
    <property type="match status" value="1"/>
</dbReference>
<feature type="region of interest" description="Disordered" evidence="6">
    <location>
        <begin position="65"/>
        <end position="89"/>
    </location>
</feature>
<dbReference type="SUPFAM" id="SSF48140">
    <property type="entry name" value="Ribosomal protein L19 (L19e)"/>
    <property type="match status" value="1"/>
</dbReference>
<evidence type="ECO:0000256" key="4">
    <source>
        <dbReference type="ARBA" id="ARBA00035217"/>
    </source>
</evidence>
<dbReference type="Gene3D" id="1.10.1650.10">
    <property type="match status" value="1"/>
</dbReference>
<accession>E9I3Y9</accession>
<dbReference type="HOGENOM" id="CLU_083919_0_1_1"/>
<dbReference type="InterPro" id="IPR057259">
    <property type="entry name" value="Ribosomal_L19e"/>
</dbReference>
<comment type="similarity">
    <text evidence="1">Belongs to the eukaryotic ribosomal protein eL19 family.</text>
</comment>
<dbReference type="FunFam" id="1.10.1200.240:FF:000001">
    <property type="entry name" value="Ribosomal protein L19"/>
    <property type="match status" value="1"/>
</dbReference>
<evidence type="ECO:0000259" key="7">
    <source>
        <dbReference type="SMART" id="SM01416"/>
    </source>
</evidence>
<feature type="region of interest" description="Disordered" evidence="6">
    <location>
        <begin position="151"/>
        <end position="180"/>
    </location>
</feature>
<reference evidence="8 9" key="1">
    <citation type="journal article" date="2011" name="Science">
        <title>The ecoresponsive genome of Daphnia pulex.</title>
        <authorList>
            <person name="Colbourne J.K."/>
            <person name="Pfrender M.E."/>
            <person name="Gilbert D."/>
            <person name="Thomas W.K."/>
            <person name="Tucker A."/>
            <person name="Oakley T.H."/>
            <person name="Tokishita S."/>
            <person name="Aerts A."/>
            <person name="Arnold G.J."/>
            <person name="Basu M.K."/>
            <person name="Bauer D.J."/>
            <person name="Caceres C.E."/>
            <person name="Carmel L."/>
            <person name="Casola C."/>
            <person name="Choi J.H."/>
            <person name="Detter J.C."/>
            <person name="Dong Q."/>
            <person name="Dusheyko S."/>
            <person name="Eads B.D."/>
            <person name="Frohlich T."/>
            <person name="Geiler-Samerotte K.A."/>
            <person name="Gerlach D."/>
            <person name="Hatcher P."/>
            <person name="Jogdeo S."/>
            <person name="Krijgsveld J."/>
            <person name="Kriventseva E.V."/>
            <person name="Kultz D."/>
            <person name="Laforsch C."/>
            <person name="Lindquist E."/>
            <person name="Lopez J."/>
            <person name="Manak J.R."/>
            <person name="Muller J."/>
            <person name="Pangilinan J."/>
            <person name="Patwardhan R.P."/>
            <person name="Pitluck S."/>
            <person name="Pritham E.J."/>
            <person name="Rechtsteiner A."/>
            <person name="Rho M."/>
            <person name="Rogozin I.B."/>
            <person name="Sakarya O."/>
            <person name="Salamov A."/>
            <person name="Schaack S."/>
            <person name="Shapiro H."/>
            <person name="Shiga Y."/>
            <person name="Skalitzky C."/>
            <person name="Smith Z."/>
            <person name="Souvorov A."/>
            <person name="Sung W."/>
            <person name="Tang Z."/>
            <person name="Tsuchiya D."/>
            <person name="Tu H."/>
            <person name="Vos H."/>
            <person name="Wang M."/>
            <person name="Wolf Y.I."/>
            <person name="Yamagata H."/>
            <person name="Yamada T."/>
            <person name="Ye Y."/>
            <person name="Shaw J.R."/>
            <person name="Andrews J."/>
            <person name="Crease T.J."/>
            <person name="Tang H."/>
            <person name="Lucas S.M."/>
            <person name="Robertson H.M."/>
            <person name="Bork P."/>
            <person name="Koonin E.V."/>
            <person name="Zdobnov E.M."/>
            <person name="Grigoriev I.V."/>
            <person name="Lynch M."/>
            <person name="Boore J.L."/>
        </authorList>
    </citation>
    <scope>NUCLEOTIDE SEQUENCE [LARGE SCALE GENOMIC DNA]</scope>
</reference>
<dbReference type="eggNOG" id="KOG1696">
    <property type="taxonomic scope" value="Eukaryota"/>
</dbReference>
<dbReference type="GO" id="GO:0022625">
    <property type="term" value="C:cytosolic large ribosomal subunit"/>
    <property type="evidence" value="ECO:0000318"/>
    <property type="project" value="GO_Central"/>
</dbReference>
<dbReference type="OMA" id="QANSRVF"/>
<dbReference type="PhylomeDB" id="E9I3Y9"/>
<organism evidence="8 9">
    <name type="scientific">Daphnia pulex</name>
    <name type="common">Water flea</name>
    <dbReference type="NCBI Taxonomy" id="6669"/>
    <lineage>
        <taxon>Eukaryota</taxon>
        <taxon>Metazoa</taxon>
        <taxon>Ecdysozoa</taxon>
        <taxon>Arthropoda</taxon>
        <taxon>Crustacea</taxon>
        <taxon>Branchiopoda</taxon>
        <taxon>Diplostraca</taxon>
        <taxon>Cladocera</taxon>
        <taxon>Anomopoda</taxon>
        <taxon>Daphniidae</taxon>
        <taxon>Daphnia</taxon>
    </lineage>
</organism>
<keyword evidence="3" id="KW-0687">Ribonucleoprotein</keyword>
<evidence type="ECO:0000256" key="6">
    <source>
        <dbReference type="SAM" id="MobiDB-lite"/>
    </source>
</evidence>
<name>E9I3Y9_DAPPU</name>
<dbReference type="GO" id="GO:0006412">
    <property type="term" value="P:translation"/>
    <property type="evidence" value="ECO:0007669"/>
    <property type="project" value="InterPro"/>
</dbReference>
<dbReference type="SMART" id="SM01416">
    <property type="entry name" value="Ribosomal_L19e"/>
    <property type="match status" value="1"/>
</dbReference>
<dbReference type="AlphaFoldDB" id="E9I3Y9"/>
<proteinExistence type="inferred from homology"/>
<keyword evidence="2" id="KW-0689">Ribosomal protein</keyword>
<feature type="domain" description="Large ribosomal subunit protein eL19" evidence="7">
    <location>
        <begin position="3"/>
        <end position="146"/>
    </location>
</feature>
<dbReference type="Gene3D" id="1.10.1200.240">
    <property type="match status" value="1"/>
</dbReference>
<dbReference type="InterPro" id="IPR015972">
    <property type="entry name" value="Ribosomal_eL19_dom1"/>
</dbReference>
<keyword evidence="9" id="KW-1185">Reference proteome</keyword>
<dbReference type="STRING" id="6669.E9I3Y9"/>
<protein>
    <recommendedName>
        <fullName evidence="4">Large ribosomal subunit protein eL19</fullName>
    </recommendedName>
    <alternativeName>
        <fullName evidence="5">60S ribosomal protein L19</fullName>
    </alternativeName>
</protein>
<dbReference type="NCBIfam" id="NF006343">
    <property type="entry name" value="PRK08570.1"/>
    <property type="match status" value="1"/>
</dbReference>
<evidence type="ECO:0000256" key="2">
    <source>
        <dbReference type="ARBA" id="ARBA00022980"/>
    </source>
</evidence>
<dbReference type="InterPro" id="IPR000196">
    <property type="entry name" value="Ribosomal_eL19_dom"/>
</dbReference>
<dbReference type="InterPro" id="IPR039547">
    <property type="entry name" value="Ribosomal_eL19"/>
</dbReference>
<evidence type="ECO:0000256" key="1">
    <source>
        <dbReference type="ARBA" id="ARBA00011082"/>
    </source>
</evidence>